<reference evidence="2" key="1">
    <citation type="journal article" date="2014" name="Front. Microbiol.">
        <title>High frequency of phylogenetically diverse reductive dehalogenase-homologous genes in deep subseafloor sedimentary metagenomes.</title>
        <authorList>
            <person name="Kawai M."/>
            <person name="Futagami T."/>
            <person name="Toyoda A."/>
            <person name="Takaki Y."/>
            <person name="Nishi S."/>
            <person name="Hori S."/>
            <person name="Arai W."/>
            <person name="Tsubouchi T."/>
            <person name="Morono Y."/>
            <person name="Uchiyama I."/>
            <person name="Ito T."/>
            <person name="Fujiyama A."/>
            <person name="Inagaki F."/>
            <person name="Takami H."/>
        </authorList>
    </citation>
    <scope>NUCLEOTIDE SEQUENCE</scope>
    <source>
        <strain evidence="2">Expedition CK06-06</strain>
    </source>
</reference>
<name>X0UL08_9ZZZZ</name>
<sequence>LLPQLIENMGIYEKQSFSIIHGDLCLSNILYDRRNKIVRVIDPRGGFGRFDIYGDPRYDIAKLCHSLEGDYDFFVNQMFDLNVEDKSINLRIHNQDRHIAIKEVFHNRLLENRADIYAQIKLIESLLFLSMVPLHSDRFLCQQAFLARGLEIFTAVATDNLS</sequence>
<organism evidence="2">
    <name type="scientific">marine sediment metagenome</name>
    <dbReference type="NCBI Taxonomy" id="412755"/>
    <lineage>
        <taxon>unclassified sequences</taxon>
        <taxon>metagenomes</taxon>
        <taxon>ecological metagenomes</taxon>
    </lineage>
</organism>
<gene>
    <name evidence="2" type="ORF">S01H1_39782</name>
</gene>
<dbReference type="PROSITE" id="PS00109">
    <property type="entry name" value="PROTEIN_KINASE_TYR"/>
    <property type="match status" value="1"/>
</dbReference>
<proteinExistence type="predicted"/>
<protein>
    <recommendedName>
        <fullName evidence="1">Aminoglycoside phosphotransferase domain-containing protein</fullName>
    </recommendedName>
</protein>
<dbReference type="InterPro" id="IPR008266">
    <property type="entry name" value="Tyr_kinase_AS"/>
</dbReference>
<feature type="domain" description="Aminoglycoside phosphotransferase" evidence="1">
    <location>
        <begin position="14"/>
        <end position="69"/>
    </location>
</feature>
<evidence type="ECO:0000313" key="2">
    <source>
        <dbReference type="EMBL" id="GAG01033.1"/>
    </source>
</evidence>
<accession>X0UL08</accession>
<evidence type="ECO:0000259" key="1">
    <source>
        <dbReference type="Pfam" id="PF01636"/>
    </source>
</evidence>
<dbReference type="InterPro" id="IPR002575">
    <property type="entry name" value="Aminoglycoside_PTrfase"/>
</dbReference>
<dbReference type="InterPro" id="IPR011009">
    <property type="entry name" value="Kinase-like_dom_sf"/>
</dbReference>
<dbReference type="Gene3D" id="3.90.1200.10">
    <property type="match status" value="1"/>
</dbReference>
<feature type="non-terminal residue" evidence="2">
    <location>
        <position position="1"/>
    </location>
</feature>
<comment type="caution">
    <text evidence="2">The sequence shown here is derived from an EMBL/GenBank/DDBJ whole genome shotgun (WGS) entry which is preliminary data.</text>
</comment>
<dbReference type="Pfam" id="PF01636">
    <property type="entry name" value="APH"/>
    <property type="match status" value="1"/>
</dbReference>
<dbReference type="AlphaFoldDB" id="X0UL08"/>
<dbReference type="SUPFAM" id="SSF56112">
    <property type="entry name" value="Protein kinase-like (PK-like)"/>
    <property type="match status" value="1"/>
</dbReference>
<dbReference type="EMBL" id="BARS01025142">
    <property type="protein sequence ID" value="GAG01033.1"/>
    <property type="molecule type" value="Genomic_DNA"/>
</dbReference>
<dbReference type="GO" id="GO:0004672">
    <property type="term" value="F:protein kinase activity"/>
    <property type="evidence" value="ECO:0007669"/>
    <property type="project" value="InterPro"/>
</dbReference>